<organism evidence="1 2">
    <name type="scientific">Streptacidiphilus cavernicola</name>
    <dbReference type="NCBI Taxonomy" id="3342716"/>
    <lineage>
        <taxon>Bacteria</taxon>
        <taxon>Bacillati</taxon>
        <taxon>Actinomycetota</taxon>
        <taxon>Actinomycetes</taxon>
        <taxon>Kitasatosporales</taxon>
        <taxon>Streptomycetaceae</taxon>
        <taxon>Streptacidiphilus</taxon>
    </lineage>
</organism>
<proteinExistence type="predicted"/>
<sequence length="84" mass="8621">MIFREETDGSQQALTMQQAIALVTASVWDRVWKSLPADCPLGATDDPHASAALVATGGGSVCATGKDTGLYVVSAAPAPLMSSR</sequence>
<dbReference type="RefSeq" id="WP_030253723.1">
    <property type="nucleotide sequence ID" value="NZ_JBHEZZ010000002.1"/>
</dbReference>
<dbReference type="EMBL" id="JBHEZZ010000002">
    <property type="protein sequence ID" value="MFC1400749.1"/>
    <property type="molecule type" value="Genomic_DNA"/>
</dbReference>
<keyword evidence="2" id="KW-1185">Reference proteome</keyword>
<comment type="caution">
    <text evidence="1">The sequence shown here is derived from an EMBL/GenBank/DDBJ whole genome shotgun (WGS) entry which is preliminary data.</text>
</comment>
<evidence type="ECO:0000313" key="1">
    <source>
        <dbReference type="EMBL" id="MFC1400749.1"/>
    </source>
</evidence>
<accession>A0ABV6UH19</accession>
<dbReference type="Proteomes" id="UP001592528">
    <property type="component" value="Unassembled WGS sequence"/>
</dbReference>
<protein>
    <submittedName>
        <fullName evidence="1">Uncharacterized protein</fullName>
    </submittedName>
</protein>
<name>A0ABV6UH19_9ACTN</name>
<gene>
    <name evidence="1" type="ORF">ACEZDJ_05565</name>
</gene>
<reference evidence="1 2" key="1">
    <citation type="submission" date="2024-09" db="EMBL/GenBank/DDBJ databases">
        <authorList>
            <person name="Lee S.D."/>
        </authorList>
    </citation>
    <scope>NUCLEOTIDE SEQUENCE [LARGE SCALE GENOMIC DNA]</scope>
    <source>
        <strain evidence="1 2">N1-5</strain>
    </source>
</reference>
<evidence type="ECO:0000313" key="2">
    <source>
        <dbReference type="Proteomes" id="UP001592528"/>
    </source>
</evidence>